<dbReference type="AlphaFoldDB" id="A0A8G2E731"/>
<name>A0A8G2E731_RAOPL</name>
<organism evidence="1 2">
    <name type="scientific">Raoultella planticola</name>
    <name type="common">Klebsiella planticola</name>
    <dbReference type="NCBI Taxonomy" id="575"/>
    <lineage>
        <taxon>Bacteria</taxon>
        <taxon>Pseudomonadati</taxon>
        <taxon>Pseudomonadota</taxon>
        <taxon>Gammaproteobacteria</taxon>
        <taxon>Enterobacterales</taxon>
        <taxon>Enterobacteriaceae</taxon>
        <taxon>Klebsiella/Raoultella group</taxon>
        <taxon>Raoultella</taxon>
    </lineage>
</organism>
<evidence type="ECO:0000313" key="1">
    <source>
        <dbReference type="EMBL" id="SAQ12977.1"/>
    </source>
</evidence>
<protein>
    <submittedName>
        <fullName evidence="1">Uncharacterized protein</fullName>
    </submittedName>
</protein>
<dbReference type="Proteomes" id="UP000078124">
    <property type="component" value="Unassembled WGS sequence"/>
</dbReference>
<accession>A0A8G2E731</accession>
<comment type="caution">
    <text evidence="1">The sequence shown here is derived from an EMBL/GenBank/DDBJ whole genome shotgun (WGS) entry which is preliminary data.</text>
</comment>
<proteinExistence type="predicted"/>
<reference evidence="1 2" key="1">
    <citation type="submission" date="2016-05" db="EMBL/GenBank/DDBJ databases">
        <authorList>
            <consortium name="Pathogen Informatics"/>
        </authorList>
    </citation>
    <scope>NUCLEOTIDE SEQUENCE [LARGE SCALE GENOMIC DNA]</scope>
    <source>
        <strain evidence="1 2">2880STDY5682802</strain>
    </source>
</reference>
<gene>
    <name evidence="1" type="ORF">SAMEA2273876_05314</name>
</gene>
<sequence>MENYRMRIPIQHEITLVNMLLSPPYNATPVPIQYGTQYVLASRVICNFQHKKSTPEEFSFYVQNHSANFEQAEIIEKLASHVEIND</sequence>
<dbReference type="EMBL" id="FLAC01000036">
    <property type="protein sequence ID" value="SAQ12977.1"/>
    <property type="molecule type" value="Genomic_DNA"/>
</dbReference>
<evidence type="ECO:0000313" key="2">
    <source>
        <dbReference type="Proteomes" id="UP000078124"/>
    </source>
</evidence>